<dbReference type="AlphaFoldDB" id="A0A0R0EB74"/>
<proteinExistence type="predicted"/>
<feature type="chain" id="PRO_5006396885" evidence="1">
    <location>
        <begin position="25"/>
        <end position="142"/>
    </location>
</feature>
<dbReference type="Proteomes" id="UP000050940">
    <property type="component" value="Unassembled WGS sequence"/>
</dbReference>
<dbReference type="RefSeq" id="WP_057640008.1">
    <property type="nucleotide sequence ID" value="NZ_LDJP01000019.1"/>
</dbReference>
<feature type="signal peptide" evidence="1">
    <location>
        <begin position="1"/>
        <end position="24"/>
    </location>
</feature>
<keyword evidence="1" id="KW-0732">Signal</keyword>
<dbReference type="EMBL" id="LDJP01000019">
    <property type="protein sequence ID" value="KRG87608.1"/>
    <property type="molecule type" value="Genomic_DNA"/>
</dbReference>
<dbReference type="OrthoDB" id="5368544at2"/>
<reference evidence="2 3" key="1">
    <citation type="submission" date="2015-05" db="EMBL/GenBank/DDBJ databases">
        <title>Genome sequencing and analysis of members of genus Stenotrophomonas.</title>
        <authorList>
            <person name="Patil P.P."/>
            <person name="Midha S."/>
            <person name="Patil P.B."/>
        </authorList>
    </citation>
    <scope>NUCLEOTIDE SEQUENCE [LARGE SCALE GENOMIC DNA]</scope>
    <source>
        <strain evidence="2 3">JCM 16244</strain>
    </source>
</reference>
<dbReference type="PATRIC" id="fig|659018.3.peg.728"/>
<organism evidence="2 3">
    <name type="scientific">Stenotrophomonas daejeonensis</name>
    <dbReference type="NCBI Taxonomy" id="659018"/>
    <lineage>
        <taxon>Bacteria</taxon>
        <taxon>Pseudomonadati</taxon>
        <taxon>Pseudomonadota</taxon>
        <taxon>Gammaproteobacteria</taxon>
        <taxon>Lysobacterales</taxon>
        <taxon>Lysobacteraceae</taxon>
        <taxon>Stenotrophomonas</taxon>
    </lineage>
</organism>
<protein>
    <submittedName>
        <fullName evidence="2">ABC-type phosphate transport system, periplasmic component</fullName>
    </submittedName>
</protein>
<evidence type="ECO:0000256" key="1">
    <source>
        <dbReference type="SAM" id="SignalP"/>
    </source>
</evidence>
<name>A0A0R0EB74_9GAMM</name>
<dbReference type="PROSITE" id="PS51257">
    <property type="entry name" value="PROKAR_LIPOPROTEIN"/>
    <property type="match status" value="1"/>
</dbReference>
<sequence>MKFPFFPRLLLLASLSTACALAHADVVVVMAADSNVSSLSQAQVSQIFLAKSLALPGGDKATPIDQDEGAAARNDFYSKVTGKDAAQMKAYWSQLMFTGKAQRPRKVSGDAAVKSAVAGTPGAIGYISAGAVDGSVKVVLRP</sequence>
<comment type="caution">
    <text evidence="2">The sequence shown here is derived from an EMBL/GenBank/DDBJ whole genome shotgun (WGS) entry which is preliminary data.</text>
</comment>
<dbReference type="SUPFAM" id="SSF53850">
    <property type="entry name" value="Periplasmic binding protein-like II"/>
    <property type="match status" value="1"/>
</dbReference>
<evidence type="ECO:0000313" key="2">
    <source>
        <dbReference type="EMBL" id="KRG87608.1"/>
    </source>
</evidence>
<dbReference type="Gene3D" id="3.40.190.10">
    <property type="entry name" value="Periplasmic binding protein-like II"/>
    <property type="match status" value="1"/>
</dbReference>
<keyword evidence="3" id="KW-1185">Reference proteome</keyword>
<evidence type="ECO:0000313" key="3">
    <source>
        <dbReference type="Proteomes" id="UP000050940"/>
    </source>
</evidence>
<dbReference type="STRING" id="659018.ABB34_04230"/>
<accession>A0A0R0EB74</accession>
<gene>
    <name evidence="2" type="ORF">ABB34_04230</name>
</gene>